<evidence type="ECO:0000256" key="1">
    <source>
        <dbReference type="SAM" id="MobiDB-lite"/>
    </source>
</evidence>
<evidence type="ECO:0000313" key="3">
    <source>
        <dbReference type="Proteomes" id="UP000236291"/>
    </source>
</evidence>
<feature type="non-terminal residue" evidence="2">
    <location>
        <position position="77"/>
    </location>
</feature>
<reference evidence="2 3" key="1">
    <citation type="journal article" date="2014" name="Am. J. Bot.">
        <title>Genome assembly and annotation for red clover (Trifolium pratense; Fabaceae).</title>
        <authorList>
            <person name="Istvanek J."/>
            <person name="Jaros M."/>
            <person name="Krenek A."/>
            <person name="Repkova J."/>
        </authorList>
    </citation>
    <scope>NUCLEOTIDE SEQUENCE [LARGE SCALE GENOMIC DNA]</scope>
    <source>
        <strain evidence="3">cv. Tatra</strain>
        <tissue evidence="2">Young leaves</tissue>
    </source>
</reference>
<accession>A0A2K3LMN5</accession>
<protein>
    <submittedName>
        <fullName evidence="2">Uncharacterized protein</fullName>
    </submittedName>
</protein>
<sequence length="77" mass="8224">MIHSTTVYCLCVISAVKTIVTKLPCGIYTSDEDRNVNLQTRPPRGDVSTSKSAASRLQLSELHQSCGGGSSSSPRNL</sequence>
<proteinExistence type="predicted"/>
<dbReference type="EMBL" id="ASHM01036625">
    <property type="protein sequence ID" value="PNX79790.1"/>
    <property type="molecule type" value="Genomic_DNA"/>
</dbReference>
<dbReference type="Proteomes" id="UP000236291">
    <property type="component" value="Unassembled WGS sequence"/>
</dbReference>
<name>A0A2K3LMN5_TRIPR</name>
<dbReference type="AlphaFoldDB" id="A0A2K3LMN5"/>
<feature type="region of interest" description="Disordered" evidence="1">
    <location>
        <begin position="34"/>
        <end position="54"/>
    </location>
</feature>
<evidence type="ECO:0000313" key="2">
    <source>
        <dbReference type="EMBL" id="PNX79790.1"/>
    </source>
</evidence>
<organism evidence="2 3">
    <name type="scientific">Trifolium pratense</name>
    <name type="common">Red clover</name>
    <dbReference type="NCBI Taxonomy" id="57577"/>
    <lineage>
        <taxon>Eukaryota</taxon>
        <taxon>Viridiplantae</taxon>
        <taxon>Streptophyta</taxon>
        <taxon>Embryophyta</taxon>
        <taxon>Tracheophyta</taxon>
        <taxon>Spermatophyta</taxon>
        <taxon>Magnoliopsida</taxon>
        <taxon>eudicotyledons</taxon>
        <taxon>Gunneridae</taxon>
        <taxon>Pentapetalae</taxon>
        <taxon>rosids</taxon>
        <taxon>fabids</taxon>
        <taxon>Fabales</taxon>
        <taxon>Fabaceae</taxon>
        <taxon>Papilionoideae</taxon>
        <taxon>50 kb inversion clade</taxon>
        <taxon>NPAAA clade</taxon>
        <taxon>Hologalegina</taxon>
        <taxon>IRL clade</taxon>
        <taxon>Trifolieae</taxon>
        <taxon>Trifolium</taxon>
    </lineage>
</organism>
<reference evidence="2 3" key="2">
    <citation type="journal article" date="2017" name="Front. Plant Sci.">
        <title>Gene Classification and Mining of Molecular Markers Useful in Red Clover (Trifolium pratense) Breeding.</title>
        <authorList>
            <person name="Istvanek J."/>
            <person name="Dluhosova J."/>
            <person name="Dluhos P."/>
            <person name="Patkova L."/>
            <person name="Nedelnik J."/>
            <person name="Repkova J."/>
        </authorList>
    </citation>
    <scope>NUCLEOTIDE SEQUENCE [LARGE SCALE GENOMIC DNA]</scope>
    <source>
        <strain evidence="3">cv. Tatra</strain>
        <tissue evidence="2">Young leaves</tissue>
    </source>
</reference>
<comment type="caution">
    <text evidence="2">The sequence shown here is derived from an EMBL/GenBank/DDBJ whole genome shotgun (WGS) entry which is preliminary data.</text>
</comment>
<gene>
    <name evidence="2" type="ORF">L195_g035778</name>
</gene>